<keyword evidence="7" id="KW-0479">Metal-binding</keyword>
<evidence type="ECO:0000256" key="5">
    <source>
        <dbReference type="ARBA" id="ARBA00023157"/>
    </source>
</evidence>
<comment type="subcellular location">
    <subcellularLocation>
        <location evidence="1">Membrane</location>
        <topology evidence="1">Single-pass type I membrane protein</topology>
    </subcellularLocation>
</comment>
<feature type="domain" description="Peptidase M12B" evidence="10">
    <location>
        <begin position="204"/>
        <end position="394"/>
    </location>
</feature>
<dbReference type="GeneID" id="109389870"/>
<dbReference type="KEGG" id="hai:109389870"/>
<reference evidence="12" key="1">
    <citation type="submission" date="2025-08" db="UniProtKB">
        <authorList>
            <consortium name="RefSeq"/>
        </authorList>
    </citation>
    <scope>IDENTIFICATION</scope>
    <source>
        <tissue evidence="12">Muscle</tissue>
    </source>
</reference>
<dbReference type="FunFam" id="4.10.70.10:FF:000001">
    <property type="entry name" value="Disintegrin and metalloproteinase domain-containing protein 22"/>
    <property type="match status" value="1"/>
</dbReference>
<dbReference type="InterPro" id="IPR000742">
    <property type="entry name" value="EGF"/>
</dbReference>
<dbReference type="Gene3D" id="4.10.70.10">
    <property type="entry name" value="Disintegrin domain"/>
    <property type="match status" value="1"/>
</dbReference>
<dbReference type="PROSITE" id="PS50214">
    <property type="entry name" value="DISINTEGRIN_2"/>
    <property type="match status" value="1"/>
</dbReference>
<dbReference type="RefSeq" id="XP_019511350.1">
    <property type="nucleotide sequence ID" value="XM_019655805.1"/>
</dbReference>
<dbReference type="Proteomes" id="UP000694851">
    <property type="component" value="Unplaced"/>
</dbReference>
<keyword evidence="7" id="KW-0862">Zinc</keyword>
<dbReference type="InterPro" id="IPR002870">
    <property type="entry name" value="Peptidase_M12B_N"/>
</dbReference>
<dbReference type="SMART" id="SM00608">
    <property type="entry name" value="ACR"/>
    <property type="match status" value="1"/>
</dbReference>
<dbReference type="InterPro" id="IPR018358">
    <property type="entry name" value="Disintegrin_CS"/>
</dbReference>
<evidence type="ECO:0000256" key="6">
    <source>
        <dbReference type="PROSITE-ProRule" id="PRU00068"/>
    </source>
</evidence>
<dbReference type="InterPro" id="IPR024079">
    <property type="entry name" value="MetalloPept_cat_dom_sf"/>
</dbReference>
<dbReference type="InterPro" id="IPR006586">
    <property type="entry name" value="ADAM_Cys-rich"/>
</dbReference>
<evidence type="ECO:0000313" key="12">
    <source>
        <dbReference type="RefSeq" id="XP_019511350.1"/>
    </source>
</evidence>
<dbReference type="GO" id="GO:0046872">
    <property type="term" value="F:metal ion binding"/>
    <property type="evidence" value="ECO:0007669"/>
    <property type="project" value="UniProtKB-KW"/>
</dbReference>
<dbReference type="GO" id="GO:1990913">
    <property type="term" value="C:sperm head plasma membrane"/>
    <property type="evidence" value="ECO:0007669"/>
    <property type="project" value="TreeGrafter"/>
</dbReference>
<dbReference type="InterPro" id="IPR036436">
    <property type="entry name" value="Disintegrin_dom_sf"/>
</dbReference>
<dbReference type="SUPFAM" id="SSF55486">
    <property type="entry name" value="Metalloproteases ('zincins'), catalytic domain"/>
    <property type="match status" value="1"/>
</dbReference>
<evidence type="ECO:0000256" key="4">
    <source>
        <dbReference type="ARBA" id="ARBA00023136"/>
    </source>
</evidence>
<feature type="domain" description="Disintegrin" evidence="9">
    <location>
        <begin position="400"/>
        <end position="486"/>
    </location>
</feature>
<dbReference type="GO" id="GO:0004222">
    <property type="term" value="F:metalloendopeptidase activity"/>
    <property type="evidence" value="ECO:0007669"/>
    <property type="project" value="InterPro"/>
</dbReference>
<dbReference type="InterPro" id="IPR001590">
    <property type="entry name" value="Peptidase_M12B"/>
</dbReference>
<keyword evidence="8" id="KW-0732">Signal</keyword>
<evidence type="ECO:0000256" key="7">
    <source>
        <dbReference type="PROSITE-ProRule" id="PRU00276"/>
    </source>
</evidence>
<keyword evidence="11" id="KW-1185">Reference proteome</keyword>
<protein>
    <submittedName>
        <fullName evidence="12">Disintegrin and metalloproteinase domain-containing protein 30-like</fullName>
    </submittedName>
</protein>
<dbReference type="GO" id="GO:0006508">
    <property type="term" value="P:proteolysis"/>
    <property type="evidence" value="ECO:0007669"/>
    <property type="project" value="InterPro"/>
</dbReference>
<dbReference type="SUPFAM" id="SSF57552">
    <property type="entry name" value="Blood coagulation inhibitor (disintegrin)"/>
    <property type="match status" value="1"/>
</dbReference>
<feature type="disulfide bond" evidence="6">
    <location>
        <begin position="458"/>
        <end position="478"/>
    </location>
</feature>
<feature type="binding site" evidence="7">
    <location>
        <position position="349"/>
    </location>
    <ligand>
        <name>Zn(2+)</name>
        <dbReference type="ChEBI" id="CHEBI:29105"/>
        <note>catalytic</note>
    </ligand>
</feature>
<evidence type="ECO:0000256" key="2">
    <source>
        <dbReference type="ARBA" id="ARBA00022692"/>
    </source>
</evidence>
<evidence type="ECO:0000256" key="3">
    <source>
        <dbReference type="ARBA" id="ARBA00022989"/>
    </source>
</evidence>
<feature type="chain" id="PRO_5033988610" evidence="8">
    <location>
        <begin position="29"/>
        <end position="785"/>
    </location>
</feature>
<dbReference type="Pfam" id="PF00200">
    <property type="entry name" value="Disintegrin"/>
    <property type="match status" value="1"/>
</dbReference>
<keyword evidence="3" id="KW-1133">Transmembrane helix</keyword>
<dbReference type="PROSITE" id="PS50215">
    <property type="entry name" value="ADAM_MEPRO"/>
    <property type="match status" value="1"/>
</dbReference>
<evidence type="ECO:0000259" key="9">
    <source>
        <dbReference type="PROSITE" id="PS50214"/>
    </source>
</evidence>
<dbReference type="InterPro" id="IPR034027">
    <property type="entry name" value="Reprolysin_adamalysin"/>
</dbReference>
<dbReference type="InterPro" id="IPR001762">
    <property type="entry name" value="Disintegrin_dom"/>
</dbReference>
<dbReference type="Pfam" id="PF08516">
    <property type="entry name" value="ADAM_CR"/>
    <property type="match status" value="1"/>
</dbReference>
<accession>A0A8B7SHG1</accession>
<dbReference type="PANTHER" id="PTHR11905">
    <property type="entry name" value="ADAM A DISINTEGRIN AND METALLOPROTEASE DOMAIN"/>
    <property type="match status" value="1"/>
</dbReference>
<evidence type="ECO:0000256" key="8">
    <source>
        <dbReference type="SAM" id="SignalP"/>
    </source>
</evidence>
<organism evidence="11 12">
    <name type="scientific">Hipposideros armiger</name>
    <name type="common">Great Himalayan leaf-nosed bat</name>
    <dbReference type="NCBI Taxonomy" id="186990"/>
    <lineage>
        <taxon>Eukaryota</taxon>
        <taxon>Metazoa</taxon>
        <taxon>Chordata</taxon>
        <taxon>Craniata</taxon>
        <taxon>Vertebrata</taxon>
        <taxon>Euteleostomi</taxon>
        <taxon>Mammalia</taxon>
        <taxon>Eutheria</taxon>
        <taxon>Laurasiatheria</taxon>
        <taxon>Chiroptera</taxon>
        <taxon>Yinpterochiroptera</taxon>
        <taxon>Rhinolophoidea</taxon>
        <taxon>Hipposideridae</taxon>
        <taxon>Hipposideros</taxon>
    </lineage>
</organism>
<name>A0A8B7SHG1_HIPAR</name>
<comment type="caution">
    <text evidence="7">Lacks conserved residue(s) required for the propagation of feature annotation.</text>
</comment>
<feature type="binding site" evidence="7">
    <location>
        <position position="343"/>
    </location>
    <ligand>
        <name>Zn(2+)</name>
        <dbReference type="ChEBI" id="CHEBI:29105"/>
        <note>catalytic</note>
    </ligand>
</feature>
<evidence type="ECO:0000259" key="10">
    <source>
        <dbReference type="PROSITE" id="PS50215"/>
    </source>
</evidence>
<feature type="binding site" evidence="7">
    <location>
        <position position="339"/>
    </location>
    <ligand>
        <name>Zn(2+)</name>
        <dbReference type="ChEBI" id="CHEBI:29105"/>
        <note>catalytic</note>
    </ligand>
</feature>
<sequence>MRSARTSLAQGRPLRALVLAVLLLDSLGEDFMFHPEWGFDAYEITIPKKLSVRGGAQGASKLEAYLLQVKGKKHVLHLWPKRFLLPRHLQVFSFTEQGQHLEDYPYIPRDCNYVGAVEGSGDSEATVSTCMGGLRGILRIDAKHYQIEPLKASSTFEHVVYFLKDDGLHQPLCGLTKGDIEQQGAPYAGSARLGDLTGIIRHQRYLELALIFDHERYLYSNSNVSEVTNDAILLTSIMDTYFQELHLRIQLGTVEVWTDQNRVDVVFPTLQQALGQFMIYQRNVLSRQLSADWVQLYVKRDYIDALAWSWGRVCVKEYAGSISVFPDMSVLGPATWGTHNLGHSVGMIHDGPYCRCKGRRSCIMGTGRTGFSNCSYIQFLSHVRRHADCLNDIPGHSYVVKRCGNKIVEDDEQCDCGSLEDCEADQCCEPGCKFRHGVNCSTGLCCHNCHFRPSGYLCRKEENECDLAEYCDGTSGLCPNDTYKQDGTPCKHKALCFSKGCRSTYMQCQHIFGPDAREAAQQCYDAVNLIGDQHGNCGILGSSSYKKCTKRHTLCGRVQCINVDTLPDMPDYTTIVSTHLRDENVLCWGVGYHTSLVPLGIPDVGVVHDGTFCGEDRICVNRTCMSTSILKFDCEPEKYNRRGTCNNNRNCHCAYGWAPPFCEEMGYGGSIDSGPPGPRPPEVPASAKVVPLVLGRLLLLALSMVVIGIFRQLIGSQVKPQQKETPPPAGIVGEQPIADKQPIVGEQPIVDKQPIVGEQPKQRKLIKIKKIIKKSLAPPKQKGKR</sequence>
<dbReference type="Gene3D" id="3.40.390.10">
    <property type="entry name" value="Collagenase (Catalytic Domain)"/>
    <property type="match status" value="1"/>
</dbReference>
<keyword evidence="4" id="KW-0472">Membrane</keyword>
<dbReference type="CDD" id="cd04269">
    <property type="entry name" value="ZnMc_adamalysin_II_like"/>
    <property type="match status" value="1"/>
</dbReference>
<dbReference type="OrthoDB" id="5951731at2759"/>
<dbReference type="PANTHER" id="PTHR11905:SF148">
    <property type="entry name" value="DISINTEGRIN AND METALLOPROTEINASE DOMAIN-CONTAINING PROTEIN 30"/>
    <property type="match status" value="1"/>
</dbReference>
<keyword evidence="5 6" id="KW-1015">Disulfide bond</keyword>
<dbReference type="AlphaFoldDB" id="A0A8B7SHG1"/>
<dbReference type="Pfam" id="PF01562">
    <property type="entry name" value="Pep_M12B_propep"/>
    <property type="match status" value="1"/>
</dbReference>
<keyword evidence="2" id="KW-0812">Transmembrane</keyword>
<proteinExistence type="predicted"/>
<dbReference type="PRINTS" id="PR00289">
    <property type="entry name" value="DISINTEGRIN"/>
</dbReference>
<dbReference type="PROSITE" id="PS00427">
    <property type="entry name" value="DISINTEGRIN_1"/>
    <property type="match status" value="1"/>
</dbReference>
<gene>
    <name evidence="12" type="primary">LOC109389870</name>
</gene>
<dbReference type="PROSITE" id="PS01186">
    <property type="entry name" value="EGF_2"/>
    <property type="match status" value="1"/>
</dbReference>
<dbReference type="GO" id="GO:0008584">
    <property type="term" value="P:male gonad development"/>
    <property type="evidence" value="ECO:0007669"/>
    <property type="project" value="TreeGrafter"/>
</dbReference>
<dbReference type="Pfam" id="PF01421">
    <property type="entry name" value="Reprolysin"/>
    <property type="match status" value="1"/>
</dbReference>
<dbReference type="SMART" id="SM00050">
    <property type="entry name" value="DISIN"/>
    <property type="match status" value="1"/>
</dbReference>
<dbReference type="GO" id="GO:0009897">
    <property type="term" value="C:external side of plasma membrane"/>
    <property type="evidence" value="ECO:0007669"/>
    <property type="project" value="TreeGrafter"/>
</dbReference>
<feature type="signal peptide" evidence="8">
    <location>
        <begin position="1"/>
        <end position="28"/>
    </location>
</feature>
<evidence type="ECO:0000313" key="11">
    <source>
        <dbReference type="Proteomes" id="UP000694851"/>
    </source>
</evidence>
<evidence type="ECO:0000256" key="1">
    <source>
        <dbReference type="ARBA" id="ARBA00004479"/>
    </source>
</evidence>